<evidence type="ECO:0000256" key="7">
    <source>
        <dbReference type="ARBA" id="ARBA00022777"/>
    </source>
</evidence>
<keyword evidence="8 11" id="KW-0862">Zinc</keyword>
<dbReference type="InterPro" id="IPR001478">
    <property type="entry name" value="PDZ"/>
</dbReference>
<evidence type="ECO:0000256" key="13">
    <source>
        <dbReference type="SAM" id="MobiDB-lite"/>
    </source>
</evidence>
<keyword evidence="17" id="KW-1185">Reference proteome</keyword>
<feature type="domain" description="PDZ" evidence="16">
    <location>
        <begin position="129"/>
        <end position="170"/>
    </location>
</feature>
<feature type="binding site" evidence="12">
    <location>
        <position position="319"/>
    </location>
    <ligand>
        <name>ATP</name>
        <dbReference type="ChEBI" id="CHEBI:30616"/>
    </ligand>
</feature>
<reference evidence="18" key="1">
    <citation type="submission" date="2025-08" db="UniProtKB">
        <authorList>
            <consortium name="RefSeq"/>
        </authorList>
    </citation>
    <scope>IDENTIFICATION</scope>
</reference>
<evidence type="ECO:0000256" key="10">
    <source>
        <dbReference type="ARBA" id="ARBA00023038"/>
    </source>
</evidence>
<keyword evidence="4" id="KW-0808">Transferase</keyword>
<dbReference type="InterPro" id="IPR000719">
    <property type="entry name" value="Prot_kinase_dom"/>
</dbReference>
<keyword evidence="7" id="KW-0418">Kinase</keyword>
<keyword evidence="9 12" id="KW-0067">ATP-binding</keyword>
<feature type="compositionally biased region" description="Polar residues" evidence="13">
    <location>
        <begin position="177"/>
        <end position="189"/>
    </location>
</feature>
<proteinExistence type="inferred from homology"/>
<dbReference type="SUPFAM" id="SSF57716">
    <property type="entry name" value="Glucocorticoid receptor-like (DNA-binding domain)"/>
    <property type="match status" value="3"/>
</dbReference>
<feature type="domain" description="LIM zinc-binding" evidence="15">
    <location>
        <begin position="9"/>
        <end position="68"/>
    </location>
</feature>
<keyword evidence="5 11" id="KW-0479">Metal-binding</keyword>
<dbReference type="Gene3D" id="2.30.42.10">
    <property type="match status" value="1"/>
</dbReference>
<evidence type="ECO:0000313" key="18">
    <source>
        <dbReference type="RefSeq" id="XP_014670087.1"/>
    </source>
</evidence>
<sequence length="652" mass="73310">MAELTESRPPCAGCKRKILDQEFIQALSTEWHTWCFRCSACRQLLQHWYFEKEGRLYCRSDYWSRFGESCHGCLDLITGPVMVAGNYRFHPECFQCVNCDSHIEDGDTYALVERSKLYCIDLCPELMSLHIGDRILEVNGTPVKEHLIDELDAVIRSANNTLLLTVERDPNRRRGESNGNASSEENLLVQSPEDDEPPEEAQQMPGGTKQKKLLLRASATQPMLDTMSLDRCRSGNRGNHRKRPSSLPRSPSLDSEVPPSLRGSQDPLRVSQSFRSDSNKRSKIFRPSDLIVGEELGRGFFGHVYKVTHKETGELMVLKELYRFDDEAQKNFLKEVSVMRQLIHPNVLKFMGILYKDKRLILVTEYVAGGTVRGLLEDRQRYKHLPWPTRLRFSRDIASGMAYLHSVNIIHRDLNTHNCLVREDMSVVVADFGLSRVVAAVDMKVAAPPSYNNNNNNNAATAAMAACRRKSLAKRKKRYTVVGNPYWMAPEMLSGKCYDEKVDIFSFGIILCEIIGRVQADPDYLPRKHDFSLNEEAFLSKFCKDCPAPFYKLAFSCCGLDAEKRPPFEKSAEWAEAILDNLENDIPLPLELCSERLSYGGPDDASSLAASPVAVATPAKALHCIAEAHGAASPEDCVTTRACGQDGESPSV</sequence>
<dbReference type="PROSITE" id="PS50106">
    <property type="entry name" value="PDZ"/>
    <property type="match status" value="1"/>
</dbReference>
<dbReference type="Pfam" id="PF07714">
    <property type="entry name" value="PK_Tyr_Ser-Thr"/>
    <property type="match status" value="2"/>
</dbReference>
<dbReference type="InterPro" id="IPR001781">
    <property type="entry name" value="Znf_LIM"/>
</dbReference>
<dbReference type="InterPro" id="IPR036034">
    <property type="entry name" value="PDZ_sf"/>
</dbReference>
<evidence type="ECO:0000256" key="11">
    <source>
        <dbReference type="PROSITE-ProRule" id="PRU00125"/>
    </source>
</evidence>
<accession>A0ABM1ED16</accession>
<dbReference type="GeneID" id="106811075"/>
<evidence type="ECO:0000259" key="14">
    <source>
        <dbReference type="PROSITE" id="PS50011"/>
    </source>
</evidence>
<dbReference type="PANTHER" id="PTHR46485">
    <property type="entry name" value="LIM DOMAIN KINASE 1"/>
    <property type="match status" value="1"/>
</dbReference>
<dbReference type="RefSeq" id="XP_014670087.1">
    <property type="nucleotide sequence ID" value="XM_014814601.1"/>
</dbReference>
<dbReference type="Gene3D" id="3.30.200.20">
    <property type="entry name" value="Phosphorylase Kinase, domain 1"/>
    <property type="match status" value="1"/>
</dbReference>
<dbReference type="SUPFAM" id="SSF50156">
    <property type="entry name" value="PDZ domain-like"/>
    <property type="match status" value="1"/>
</dbReference>
<keyword evidence="10 11" id="KW-0440">LIM domain</keyword>
<dbReference type="PROSITE" id="PS00107">
    <property type="entry name" value="PROTEIN_KINASE_ATP"/>
    <property type="match status" value="1"/>
</dbReference>
<feature type="domain" description="LIM zinc-binding" evidence="15">
    <location>
        <begin position="69"/>
        <end position="129"/>
    </location>
</feature>
<dbReference type="EC" id="2.7.11.1" evidence="2"/>
<dbReference type="PROSITE" id="PS50023">
    <property type="entry name" value="LIM_DOMAIN_2"/>
    <property type="match status" value="2"/>
</dbReference>
<dbReference type="Pfam" id="PF00595">
    <property type="entry name" value="PDZ"/>
    <property type="match status" value="1"/>
</dbReference>
<evidence type="ECO:0000256" key="9">
    <source>
        <dbReference type="ARBA" id="ARBA00022840"/>
    </source>
</evidence>
<feature type="domain" description="Protein kinase" evidence="14">
    <location>
        <begin position="290"/>
        <end position="579"/>
    </location>
</feature>
<evidence type="ECO:0000313" key="17">
    <source>
        <dbReference type="Proteomes" id="UP000695022"/>
    </source>
</evidence>
<dbReference type="SUPFAM" id="SSF56112">
    <property type="entry name" value="Protein kinase-like (PK-like)"/>
    <property type="match status" value="1"/>
</dbReference>
<evidence type="ECO:0000256" key="3">
    <source>
        <dbReference type="ARBA" id="ARBA00022527"/>
    </source>
</evidence>
<dbReference type="InterPro" id="IPR001245">
    <property type="entry name" value="Ser-Thr/Tyr_kinase_cat_dom"/>
</dbReference>
<dbReference type="PROSITE" id="PS50011">
    <property type="entry name" value="PROTEIN_KINASE_DOM"/>
    <property type="match status" value="1"/>
</dbReference>
<dbReference type="InterPro" id="IPR050940">
    <property type="entry name" value="Actin_reg-Ser/Thr_kinase"/>
</dbReference>
<evidence type="ECO:0000256" key="8">
    <source>
        <dbReference type="ARBA" id="ARBA00022833"/>
    </source>
</evidence>
<comment type="similarity">
    <text evidence="1">Belongs to the protein kinase superfamily. TKL Ser/Thr protein kinase family.</text>
</comment>
<feature type="compositionally biased region" description="Basic and acidic residues" evidence="13">
    <location>
        <begin position="166"/>
        <end position="176"/>
    </location>
</feature>
<dbReference type="Gene3D" id="2.10.110.10">
    <property type="entry name" value="Cysteine Rich Protein"/>
    <property type="match status" value="2"/>
</dbReference>
<dbReference type="Gene3D" id="1.10.510.10">
    <property type="entry name" value="Transferase(Phosphotransferase) domain 1"/>
    <property type="match status" value="1"/>
</dbReference>
<evidence type="ECO:0000259" key="16">
    <source>
        <dbReference type="PROSITE" id="PS50106"/>
    </source>
</evidence>
<keyword evidence="6 12" id="KW-0547">Nucleotide-binding</keyword>
<evidence type="ECO:0000259" key="15">
    <source>
        <dbReference type="PROSITE" id="PS50023"/>
    </source>
</evidence>
<dbReference type="InterPro" id="IPR017441">
    <property type="entry name" value="Protein_kinase_ATP_BS"/>
</dbReference>
<dbReference type="SMART" id="SM00132">
    <property type="entry name" value="LIM"/>
    <property type="match status" value="2"/>
</dbReference>
<name>A0ABM1ED16_PRICU</name>
<dbReference type="Proteomes" id="UP000695022">
    <property type="component" value="Unplaced"/>
</dbReference>
<evidence type="ECO:0000256" key="12">
    <source>
        <dbReference type="PROSITE-ProRule" id="PRU10141"/>
    </source>
</evidence>
<dbReference type="PANTHER" id="PTHR46485:SF4">
    <property type="entry name" value="LIM DOMAIN KINASE 1"/>
    <property type="match status" value="1"/>
</dbReference>
<protein>
    <recommendedName>
        <fullName evidence="2">non-specific serine/threonine protein kinase</fullName>
        <ecNumber evidence="2">2.7.11.1</ecNumber>
    </recommendedName>
</protein>
<feature type="region of interest" description="Disordered" evidence="13">
    <location>
        <begin position="224"/>
        <end position="280"/>
    </location>
</feature>
<dbReference type="Pfam" id="PF00412">
    <property type="entry name" value="LIM"/>
    <property type="match status" value="2"/>
</dbReference>
<evidence type="ECO:0000256" key="6">
    <source>
        <dbReference type="ARBA" id="ARBA00022741"/>
    </source>
</evidence>
<keyword evidence="3" id="KW-0723">Serine/threonine-protein kinase</keyword>
<evidence type="ECO:0000256" key="1">
    <source>
        <dbReference type="ARBA" id="ARBA00005843"/>
    </source>
</evidence>
<dbReference type="InterPro" id="IPR011009">
    <property type="entry name" value="Kinase-like_dom_sf"/>
</dbReference>
<organism evidence="17 18">
    <name type="scientific">Priapulus caudatus</name>
    <name type="common">Priapulid worm</name>
    <dbReference type="NCBI Taxonomy" id="37621"/>
    <lineage>
        <taxon>Eukaryota</taxon>
        <taxon>Metazoa</taxon>
        <taxon>Ecdysozoa</taxon>
        <taxon>Scalidophora</taxon>
        <taxon>Priapulida</taxon>
        <taxon>Priapulimorpha</taxon>
        <taxon>Priapulimorphida</taxon>
        <taxon>Priapulidae</taxon>
        <taxon>Priapulus</taxon>
    </lineage>
</organism>
<gene>
    <name evidence="18" type="primary">LOC106811075</name>
</gene>
<feature type="region of interest" description="Disordered" evidence="13">
    <location>
        <begin position="166"/>
        <end position="210"/>
    </location>
</feature>
<evidence type="ECO:0000256" key="2">
    <source>
        <dbReference type="ARBA" id="ARBA00012513"/>
    </source>
</evidence>
<evidence type="ECO:0000256" key="5">
    <source>
        <dbReference type="ARBA" id="ARBA00022723"/>
    </source>
</evidence>
<evidence type="ECO:0000256" key="4">
    <source>
        <dbReference type="ARBA" id="ARBA00022679"/>
    </source>
</evidence>
<dbReference type="PROSITE" id="PS00478">
    <property type="entry name" value="LIM_DOMAIN_1"/>
    <property type="match status" value="2"/>
</dbReference>